<sequence>MLGSSPSFCRISDPLVTLICIPGGFQRQKASASCIDDVQISLSLKPASFESRTSCFLHTESSVLAPLQLGSKMNVLEEMGCRGWRCEGPSNHGGCLLRGDKGLVNRDVIREGEQPVLVQTWQTWAIRMYPTWISLGWAFRVAGDVSVHL</sequence>
<dbReference type="OrthoDB" id="4441189at2759"/>
<reference evidence="1 2" key="1">
    <citation type="submission" date="2019-04" db="EMBL/GenBank/DDBJ databases">
        <title>Friends and foes A comparative genomics studyof 23 Aspergillus species from section Flavi.</title>
        <authorList>
            <consortium name="DOE Joint Genome Institute"/>
            <person name="Kjaerbolling I."/>
            <person name="Vesth T."/>
            <person name="Frisvad J.C."/>
            <person name="Nybo J.L."/>
            <person name="Theobald S."/>
            <person name="Kildgaard S."/>
            <person name="Isbrandt T."/>
            <person name="Kuo A."/>
            <person name="Sato A."/>
            <person name="Lyhne E.K."/>
            <person name="Kogle M.E."/>
            <person name="Wiebenga A."/>
            <person name="Kun R.S."/>
            <person name="Lubbers R.J."/>
            <person name="Makela M.R."/>
            <person name="Barry K."/>
            <person name="Chovatia M."/>
            <person name="Clum A."/>
            <person name="Daum C."/>
            <person name="Haridas S."/>
            <person name="He G."/>
            <person name="LaButti K."/>
            <person name="Lipzen A."/>
            <person name="Mondo S."/>
            <person name="Riley R."/>
            <person name="Salamov A."/>
            <person name="Simmons B.A."/>
            <person name="Magnuson J.K."/>
            <person name="Henrissat B."/>
            <person name="Mortensen U.H."/>
            <person name="Larsen T.O."/>
            <person name="Devries R.P."/>
            <person name="Grigoriev I.V."/>
            <person name="Machida M."/>
            <person name="Baker S.E."/>
            <person name="Andersen M.R."/>
        </authorList>
    </citation>
    <scope>NUCLEOTIDE SEQUENCE [LARGE SCALE GENOMIC DNA]</scope>
    <source>
        <strain evidence="1 2">IBT 29228</strain>
    </source>
</reference>
<dbReference type="AlphaFoldDB" id="A0A5N7AVZ9"/>
<gene>
    <name evidence="1" type="ORF">BDV26DRAFT_79704</name>
</gene>
<evidence type="ECO:0000313" key="2">
    <source>
        <dbReference type="Proteomes" id="UP000326198"/>
    </source>
</evidence>
<organism evidence="1 2">
    <name type="scientific">Aspergillus bertholletiae</name>
    <dbReference type="NCBI Taxonomy" id="1226010"/>
    <lineage>
        <taxon>Eukaryota</taxon>
        <taxon>Fungi</taxon>
        <taxon>Dikarya</taxon>
        <taxon>Ascomycota</taxon>
        <taxon>Pezizomycotina</taxon>
        <taxon>Eurotiomycetes</taxon>
        <taxon>Eurotiomycetidae</taxon>
        <taxon>Eurotiales</taxon>
        <taxon>Aspergillaceae</taxon>
        <taxon>Aspergillus</taxon>
        <taxon>Aspergillus subgen. Circumdati</taxon>
    </lineage>
</organism>
<proteinExistence type="predicted"/>
<name>A0A5N7AVZ9_9EURO</name>
<evidence type="ECO:0000313" key="1">
    <source>
        <dbReference type="EMBL" id="KAE8372970.1"/>
    </source>
</evidence>
<keyword evidence="2" id="KW-1185">Reference proteome</keyword>
<dbReference type="EMBL" id="ML736333">
    <property type="protein sequence ID" value="KAE8372970.1"/>
    <property type="molecule type" value="Genomic_DNA"/>
</dbReference>
<protein>
    <submittedName>
        <fullName evidence="1">Uncharacterized protein</fullName>
    </submittedName>
</protein>
<accession>A0A5N7AVZ9</accession>
<dbReference type="Proteomes" id="UP000326198">
    <property type="component" value="Unassembled WGS sequence"/>
</dbReference>